<evidence type="ECO:0000256" key="16">
    <source>
        <dbReference type="ARBA" id="ARBA00034000"/>
    </source>
</evidence>
<dbReference type="GO" id="GO:0009002">
    <property type="term" value="F:serine-type D-Ala-D-Ala carboxypeptidase activity"/>
    <property type="evidence" value="ECO:0007669"/>
    <property type="project" value="UniProtKB-EC"/>
</dbReference>
<keyword evidence="5" id="KW-1003">Cell membrane</keyword>
<keyword evidence="13 19" id="KW-0472">Membrane</keyword>
<dbReference type="GO" id="GO:0030288">
    <property type="term" value="C:outer membrane-bounded periplasmic space"/>
    <property type="evidence" value="ECO:0007669"/>
    <property type="project" value="TreeGrafter"/>
</dbReference>
<comment type="caution">
    <text evidence="22">The sequence shown here is derived from an EMBL/GenBank/DDBJ whole genome shotgun (WGS) entry which is preliminary data.</text>
</comment>
<name>A0A929S0D0_9BACT</name>
<dbReference type="EMBL" id="JABZGR010000042">
    <property type="protein sequence ID" value="MBF0971137.1"/>
    <property type="molecule type" value="Genomic_DNA"/>
</dbReference>
<evidence type="ECO:0000256" key="19">
    <source>
        <dbReference type="SAM" id="Phobius"/>
    </source>
</evidence>
<keyword evidence="9" id="KW-0808">Transferase</keyword>
<sequence length="800" mass="90115">MQKKVLGILWTTYGCIVLLIIGATFGIERGWIGYMPPLDELQNPIDKYASQVFSADGKILGTWSQNENRIFTDYDSISSHMFDALIATEDIRFYQHSGIDAKAFGRAVIKRGFLGQRAAGGGSTITQQLAKQLYSKRAHSTLGRLLQKPIEWVIAVELERHFTKKEILTLYLNYFDFLHNAVGIKTAAKVYFQKTPRQLTISEASMLVGMCKNPSYYNPITAPERCKQRRNVVLDQMVKGGFLSNSEAMILKEKPLGLHFKRIDHKNGPAAYLREYLRRILMADKPKKDNYAEWQQVQYYGDSLSWANDPLYGWCKKNVKRDGTNYDIYTDGLKIYTTIDSRMQRYAEEAAYGHVAKYLQPLFYKEKKGSPSFPFSSKLSRKQILSILARSELQSDRYHMLKDAGASEEEIRKSFHTKIRMSVFSYHGVIDTMMTPLDSIRYYKSFLRTGLVSIDPASGQIKAYVGGLNYNYFQYDMAFVGRRQIGSTMKPFVYSLAMEDGLTPNYTIPNVMRTYMVAGRSWTPRNGSKARYGSSVPLSWGLAQSNNWVTAGLMSQIDPTGHRLAKILKDYGVKNPNIYPSIALCLGPCDVTVGELAGAYTAFANGGIRVAPLLVTKIEDAQGNVIAEFSPRVNEVISEESADEMITMLRGVVQYGTAGRLRYKYNLNGPIAGKTGTTNNNSDGWFVGLVPRLVTACWVGGEDRDIHFDRTNSGQGATVALPIWAYYMKKIYRDQSLGYKENEEFKKSAHPKVSPTPSVQSNSMVEDEEAPDAESQPQRSTEASPPKRPTNQPRSESLFE</sequence>
<comment type="catalytic activity">
    <reaction evidence="17">
        <text>[GlcNAc-(1-&gt;4)-Mur2Ac(oyl-L-Ala-gamma-D-Glu-L-Lys-D-Ala-D-Ala)](n)-di-trans,octa-cis-undecaprenyl diphosphate + beta-D-GlcNAc-(1-&gt;4)-Mur2Ac(oyl-L-Ala-gamma-D-Glu-L-Lys-D-Ala-D-Ala)-di-trans,octa-cis-undecaprenyl diphosphate = [GlcNAc-(1-&gt;4)-Mur2Ac(oyl-L-Ala-gamma-D-Glu-L-Lys-D-Ala-D-Ala)](n+1)-di-trans,octa-cis-undecaprenyl diphosphate + di-trans,octa-cis-undecaprenyl diphosphate + H(+)</text>
        <dbReference type="Rhea" id="RHEA:23708"/>
        <dbReference type="Rhea" id="RHEA-COMP:9602"/>
        <dbReference type="Rhea" id="RHEA-COMP:9603"/>
        <dbReference type="ChEBI" id="CHEBI:15378"/>
        <dbReference type="ChEBI" id="CHEBI:58405"/>
        <dbReference type="ChEBI" id="CHEBI:60033"/>
        <dbReference type="ChEBI" id="CHEBI:78435"/>
        <dbReference type="EC" id="2.4.99.28"/>
    </reaction>
</comment>
<evidence type="ECO:0000256" key="15">
    <source>
        <dbReference type="ARBA" id="ARBA00023316"/>
    </source>
</evidence>
<dbReference type="SUPFAM" id="SSF53955">
    <property type="entry name" value="Lysozyme-like"/>
    <property type="match status" value="1"/>
</dbReference>
<evidence type="ECO:0000313" key="22">
    <source>
        <dbReference type="EMBL" id="MBF0971137.1"/>
    </source>
</evidence>
<keyword evidence="15" id="KW-0961">Cell wall biogenesis/degradation</keyword>
<keyword evidence="7" id="KW-0645">Protease</keyword>
<dbReference type="InterPro" id="IPR036950">
    <property type="entry name" value="PBP_transglycosylase"/>
</dbReference>
<keyword evidence="10" id="KW-0378">Hydrolase</keyword>
<comment type="pathway">
    <text evidence="2">Cell wall biogenesis; peptidoglycan biosynthesis.</text>
</comment>
<dbReference type="GO" id="GO:0008360">
    <property type="term" value="P:regulation of cell shape"/>
    <property type="evidence" value="ECO:0007669"/>
    <property type="project" value="UniProtKB-KW"/>
</dbReference>
<dbReference type="GO" id="GO:0006508">
    <property type="term" value="P:proteolysis"/>
    <property type="evidence" value="ECO:0007669"/>
    <property type="project" value="UniProtKB-KW"/>
</dbReference>
<evidence type="ECO:0000256" key="5">
    <source>
        <dbReference type="ARBA" id="ARBA00022475"/>
    </source>
</evidence>
<dbReference type="GO" id="GO:0071555">
    <property type="term" value="P:cell wall organization"/>
    <property type="evidence" value="ECO:0007669"/>
    <property type="project" value="UniProtKB-KW"/>
</dbReference>
<dbReference type="GO" id="GO:0008658">
    <property type="term" value="F:penicillin binding"/>
    <property type="evidence" value="ECO:0007669"/>
    <property type="project" value="InterPro"/>
</dbReference>
<evidence type="ECO:0000256" key="1">
    <source>
        <dbReference type="ARBA" id="ARBA00004236"/>
    </source>
</evidence>
<evidence type="ECO:0000256" key="17">
    <source>
        <dbReference type="ARBA" id="ARBA00049902"/>
    </source>
</evidence>
<protein>
    <submittedName>
        <fullName evidence="22">Transglycosylase domain-containing protein</fullName>
    </submittedName>
</protein>
<feature type="transmembrane region" description="Helical" evidence="19">
    <location>
        <begin position="7"/>
        <end position="27"/>
    </location>
</feature>
<keyword evidence="19" id="KW-1133">Transmembrane helix</keyword>
<evidence type="ECO:0000256" key="9">
    <source>
        <dbReference type="ARBA" id="ARBA00022679"/>
    </source>
</evidence>
<dbReference type="InterPro" id="IPR012338">
    <property type="entry name" value="Beta-lactam/transpept-like"/>
</dbReference>
<dbReference type="RefSeq" id="WP_303764706.1">
    <property type="nucleotide sequence ID" value="NZ_JABZGR010000042.1"/>
</dbReference>
<keyword evidence="14" id="KW-0511">Multifunctional enzyme</keyword>
<evidence type="ECO:0000256" key="4">
    <source>
        <dbReference type="ARBA" id="ARBA00007739"/>
    </source>
</evidence>
<gene>
    <name evidence="22" type="ORF">HXK21_08905</name>
</gene>
<dbReference type="Proteomes" id="UP000704068">
    <property type="component" value="Unassembled WGS sequence"/>
</dbReference>
<evidence type="ECO:0000256" key="2">
    <source>
        <dbReference type="ARBA" id="ARBA00004752"/>
    </source>
</evidence>
<keyword evidence="19" id="KW-0812">Transmembrane</keyword>
<feature type="region of interest" description="Disordered" evidence="18">
    <location>
        <begin position="745"/>
        <end position="800"/>
    </location>
</feature>
<evidence type="ECO:0000256" key="12">
    <source>
        <dbReference type="ARBA" id="ARBA00022984"/>
    </source>
</evidence>
<evidence type="ECO:0000256" key="3">
    <source>
        <dbReference type="ARBA" id="ARBA00007090"/>
    </source>
</evidence>
<dbReference type="GO" id="GO:0008955">
    <property type="term" value="F:peptidoglycan glycosyltransferase activity"/>
    <property type="evidence" value="ECO:0007669"/>
    <property type="project" value="UniProtKB-EC"/>
</dbReference>
<evidence type="ECO:0000256" key="6">
    <source>
        <dbReference type="ARBA" id="ARBA00022645"/>
    </source>
</evidence>
<evidence type="ECO:0000256" key="10">
    <source>
        <dbReference type="ARBA" id="ARBA00022801"/>
    </source>
</evidence>
<dbReference type="PANTHER" id="PTHR32282">
    <property type="entry name" value="BINDING PROTEIN TRANSPEPTIDASE, PUTATIVE-RELATED"/>
    <property type="match status" value="1"/>
</dbReference>
<dbReference type="InterPro" id="IPR001264">
    <property type="entry name" value="Glyco_trans_51"/>
</dbReference>
<dbReference type="Pfam" id="PF00912">
    <property type="entry name" value="Transgly"/>
    <property type="match status" value="1"/>
</dbReference>
<dbReference type="GO" id="GO:0005886">
    <property type="term" value="C:plasma membrane"/>
    <property type="evidence" value="ECO:0007669"/>
    <property type="project" value="UniProtKB-SubCell"/>
</dbReference>
<organism evidence="22 23">
    <name type="scientific">Alloprevotella tannerae</name>
    <dbReference type="NCBI Taxonomy" id="76122"/>
    <lineage>
        <taxon>Bacteria</taxon>
        <taxon>Pseudomonadati</taxon>
        <taxon>Bacteroidota</taxon>
        <taxon>Bacteroidia</taxon>
        <taxon>Bacteroidales</taxon>
        <taxon>Prevotellaceae</taxon>
        <taxon>Alloprevotella</taxon>
    </lineage>
</organism>
<dbReference type="Pfam" id="PF00905">
    <property type="entry name" value="Transpeptidase"/>
    <property type="match status" value="1"/>
</dbReference>
<feature type="domain" description="Glycosyl transferase family 51" evidence="21">
    <location>
        <begin position="57"/>
        <end position="237"/>
    </location>
</feature>
<evidence type="ECO:0000256" key="18">
    <source>
        <dbReference type="SAM" id="MobiDB-lite"/>
    </source>
</evidence>
<comment type="catalytic activity">
    <reaction evidence="16">
        <text>Preferential cleavage: (Ac)2-L-Lys-D-Ala-|-D-Ala. Also transpeptidation of peptidyl-alanyl moieties that are N-acyl substituents of D-alanine.</text>
        <dbReference type="EC" id="3.4.16.4"/>
    </reaction>
</comment>
<evidence type="ECO:0000256" key="8">
    <source>
        <dbReference type="ARBA" id="ARBA00022676"/>
    </source>
</evidence>
<keyword evidence="11" id="KW-0133">Cell shape</keyword>
<comment type="similarity">
    <text evidence="4">In the N-terminal section; belongs to the glycosyltransferase 51 family.</text>
</comment>
<accession>A0A929S0D0</accession>
<reference evidence="22" key="1">
    <citation type="submission" date="2020-04" db="EMBL/GenBank/DDBJ databases">
        <title>Deep metagenomics examines the oral microbiome during advanced dental caries in children, revealing novel taxa and co-occurrences with host molecules.</title>
        <authorList>
            <person name="Baker J.L."/>
            <person name="Morton J.T."/>
            <person name="Dinis M."/>
            <person name="Alvarez R."/>
            <person name="Tran N.C."/>
            <person name="Knight R."/>
            <person name="Edlund A."/>
        </authorList>
    </citation>
    <scope>NUCLEOTIDE SEQUENCE</scope>
    <source>
        <strain evidence="22">JCVI_34_bin.1</strain>
    </source>
</reference>
<evidence type="ECO:0000256" key="11">
    <source>
        <dbReference type="ARBA" id="ARBA00022960"/>
    </source>
</evidence>
<keyword evidence="8" id="KW-0328">Glycosyltransferase</keyword>
<dbReference type="InterPro" id="IPR001460">
    <property type="entry name" value="PCN-bd_Tpept"/>
</dbReference>
<dbReference type="InterPro" id="IPR050396">
    <property type="entry name" value="Glycosyltr_51/Transpeptidase"/>
</dbReference>
<evidence type="ECO:0000256" key="13">
    <source>
        <dbReference type="ARBA" id="ARBA00023136"/>
    </source>
</evidence>
<proteinExistence type="inferred from homology"/>
<feature type="compositionally biased region" description="Polar residues" evidence="18">
    <location>
        <begin position="775"/>
        <end position="800"/>
    </location>
</feature>
<dbReference type="PROSITE" id="PS51257">
    <property type="entry name" value="PROKAR_LIPOPROTEIN"/>
    <property type="match status" value="1"/>
</dbReference>
<keyword evidence="6" id="KW-0121">Carboxypeptidase</keyword>
<dbReference type="GO" id="GO:0009252">
    <property type="term" value="P:peptidoglycan biosynthetic process"/>
    <property type="evidence" value="ECO:0007669"/>
    <property type="project" value="UniProtKB-KW"/>
</dbReference>
<dbReference type="InterPro" id="IPR023346">
    <property type="entry name" value="Lysozyme-like_dom_sf"/>
</dbReference>
<keyword evidence="12" id="KW-0573">Peptidoglycan synthesis</keyword>
<dbReference type="Gene3D" id="3.40.710.10">
    <property type="entry name" value="DD-peptidase/beta-lactamase superfamily"/>
    <property type="match status" value="2"/>
</dbReference>
<dbReference type="AlphaFoldDB" id="A0A929S0D0"/>
<evidence type="ECO:0000256" key="14">
    <source>
        <dbReference type="ARBA" id="ARBA00023268"/>
    </source>
</evidence>
<evidence type="ECO:0000259" key="21">
    <source>
        <dbReference type="Pfam" id="PF00912"/>
    </source>
</evidence>
<dbReference type="PANTHER" id="PTHR32282:SF11">
    <property type="entry name" value="PENICILLIN-BINDING PROTEIN 1B"/>
    <property type="match status" value="1"/>
</dbReference>
<evidence type="ECO:0000259" key="20">
    <source>
        <dbReference type="Pfam" id="PF00905"/>
    </source>
</evidence>
<feature type="compositionally biased region" description="Polar residues" evidence="18">
    <location>
        <begin position="755"/>
        <end position="764"/>
    </location>
</feature>
<evidence type="ECO:0000313" key="23">
    <source>
        <dbReference type="Proteomes" id="UP000704068"/>
    </source>
</evidence>
<dbReference type="SUPFAM" id="SSF56601">
    <property type="entry name" value="beta-lactamase/transpeptidase-like"/>
    <property type="match status" value="1"/>
</dbReference>
<evidence type="ECO:0000256" key="7">
    <source>
        <dbReference type="ARBA" id="ARBA00022670"/>
    </source>
</evidence>
<dbReference type="Gene3D" id="1.10.3810.10">
    <property type="entry name" value="Biosynthetic peptidoglycan transglycosylase-like"/>
    <property type="match status" value="1"/>
</dbReference>
<feature type="domain" description="Penicillin-binding protein transpeptidase" evidence="20">
    <location>
        <begin position="451"/>
        <end position="691"/>
    </location>
</feature>
<comment type="subcellular location">
    <subcellularLocation>
        <location evidence="1">Cell membrane</location>
    </subcellularLocation>
</comment>
<comment type="similarity">
    <text evidence="3">In the C-terminal section; belongs to the transpeptidase family.</text>
</comment>